<keyword evidence="4" id="KW-0539">Nucleus</keyword>
<keyword evidence="2" id="KW-0238">DNA-binding</keyword>
<sequence>MPSDYLLNRNMVKLGMAPQSVSWADGPLTFNEVAKFFAVPIADAAQKLGVCVSTLKRICKENGIPRWPYRKFLAGKSIEDIKQDALRDMANNQLVNQRLEQQQQLKPPPSAHNRDSVSGTPHLGAKLLVAGGHADPKLFMMQPTVAVNQLLPHQSSMQPHRTFPVQSHVPVLRITPPQQPTATQGNNSSSASTPSTYVRSPLSAGTLPAQTLQKQKAPIPSFLDELKLGYPSKGLSRASSRWWGPAITGNGKDTAIAGALGSEVDQDDTDTVSEVKACTTASALFVRTRKKAAIRGRRVLSHAALRGYGVQRLDAKDAALLRFVFANQLPKQWTAAFPPIT</sequence>
<dbReference type="PANTHER" id="PTHR48316:SF1">
    <property type="match status" value="1"/>
</dbReference>
<dbReference type="EMBL" id="OZ019899">
    <property type="protein sequence ID" value="CAK9231873.1"/>
    <property type="molecule type" value="Genomic_DNA"/>
</dbReference>
<name>A0ABP0UWP3_9BRYO</name>
<gene>
    <name evidence="7" type="ORF">CSSPTR1EN2_LOCUS20975</name>
</gene>
<dbReference type="Pfam" id="PF02042">
    <property type="entry name" value="RWP-RK"/>
    <property type="match status" value="1"/>
</dbReference>
<feature type="compositionally biased region" description="Polar residues" evidence="5">
    <location>
        <begin position="180"/>
        <end position="198"/>
    </location>
</feature>
<accession>A0ABP0UWP3</accession>
<feature type="region of interest" description="Disordered" evidence="5">
    <location>
        <begin position="99"/>
        <end position="122"/>
    </location>
</feature>
<evidence type="ECO:0000256" key="2">
    <source>
        <dbReference type="ARBA" id="ARBA00023125"/>
    </source>
</evidence>
<keyword evidence="8" id="KW-1185">Reference proteome</keyword>
<evidence type="ECO:0000256" key="1">
    <source>
        <dbReference type="ARBA" id="ARBA00023015"/>
    </source>
</evidence>
<evidence type="ECO:0000256" key="5">
    <source>
        <dbReference type="SAM" id="MobiDB-lite"/>
    </source>
</evidence>
<evidence type="ECO:0000256" key="3">
    <source>
        <dbReference type="ARBA" id="ARBA00023163"/>
    </source>
</evidence>
<protein>
    <recommendedName>
        <fullName evidence="6">RWP-RK domain-containing protein</fullName>
    </recommendedName>
</protein>
<dbReference type="PANTHER" id="PTHR48316">
    <property type="match status" value="1"/>
</dbReference>
<dbReference type="Proteomes" id="UP001497512">
    <property type="component" value="Chromosome 7"/>
</dbReference>
<dbReference type="InterPro" id="IPR003035">
    <property type="entry name" value="RWP-RK_dom"/>
</dbReference>
<proteinExistence type="predicted"/>
<keyword evidence="3" id="KW-0804">Transcription</keyword>
<evidence type="ECO:0000313" key="8">
    <source>
        <dbReference type="Proteomes" id="UP001497512"/>
    </source>
</evidence>
<evidence type="ECO:0000259" key="6">
    <source>
        <dbReference type="PROSITE" id="PS51519"/>
    </source>
</evidence>
<reference evidence="7" key="1">
    <citation type="submission" date="2024-02" db="EMBL/GenBank/DDBJ databases">
        <authorList>
            <consortium name="ELIXIR-Norway"/>
            <consortium name="Elixir Norway"/>
        </authorList>
    </citation>
    <scope>NUCLEOTIDE SEQUENCE</scope>
</reference>
<organism evidence="7 8">
    <name type="scientific">Sphagnum troendelagicum</name>
    <dbReference type="NCBI Taxonomy" id="128251"/>
    <lineage>
        <taxon>Eukaryota</taxon>
        <taxon>Viridiplantae</taxon>
        <taxon>Streptophyta</taxon>
        <taxon>Embryophyta</taxon>
        <taxon>Bryophyta</taxon>
        <taxon>Sphagnophytina</taxon>
        <taxon>Sphagnopsida</taxon>
        <taxon>Sphagnales</taxon>
        <taxon>Sphagnaceae</taxon>
        <taxon>Sphagnum</taxon>
    </lineage>
</organism>
<evidence type="ECO:0000313" key="7">
    <source>
        <dbReference type="EMBL" id="CAK9231873.1"/>
    </source>
</evidence>
<feature type="region of interest" description="Disordered" evidence="5">
    <location>
        <begin position="175"/>
        <end position="202"/>
    </location>
</feature>
<feature type="domain" description="RWP-RK" evidence="6">
    <location>
        <begin position="12"/>
        <end position="95"/>
    </location>
</feature>
<dbReference type="PROSITE" id="PS51519">
    <property type="entry name" value="RWP_RK"/>
    <property type="match status" value="1"/>
</dbReference>
<evidence type="ECO:0000256" key="4">
    <source>
        <dbReference type="ARBA" id="ARBA00023242"/>
    </source>
</evidence>
<keyword evidence="1" id="KW-0805">Transcription regulation</keyword>